<feature type="transmembrane region" description="Helical" evidence="8">
    <location>
        <begin position="143"/>
        <end position="163"/>
    </location>
</feature>
<evidence type="ECO:0000256" key="1">
    <source>
        <dbReference type="ARBA" id="ARBA00004651"/>
    </source>
</evidence>
<feature type="transmembrane region" description="Helical" evidence="8">
    <location>
        <begin position="314"/>
        <end position="334"/>
    </location>
</feature>
<comment type="caution">
    <text evidence="9">The sequence shown here is derived from an EMBL/GenBank/DDBJ whole genome shotgun (WGS) entry which is preliminary data.</text>
</comment>
<feature type="transmembrane region" description="Helical" evidence="8">
    <location>
        <begin position="233"/>
        <end position="251"/>
    </location>
</feature>
<dbReference type="InterPro" id="IPR001851">
    <property type="entry name" value="ABC_transp_permease"/>
</dbReference>
<feature type="transmembrane region" description="Helical" evidence="8">
    <location>
        <begin position="183"/>
        <end position="204"/>
    </location>
</feature>
<evidence type="ECO:0000256" key="5">
    <source>
        <dbReference type="ARBA" id="ARBA00022692"/>
    </source>
</evidence>
<reference evidence="9 10" key="1">
    <citation type="submission" date="2020-08" db="EMBL/GenBank/DDBJ databases">
        <authorList>
            <person name="Seo M.-J."/>
        </authorList>
    </citation>
    <scope>NUCLEOTIDE SEQUENCE [LARGE SCALE GENOMIC DNA]</scope>
    <source>
        <strain evidence="9 10">KIGAM211</strain>
    </source>
</reference>
<evidence type="ECO:0000313" key="10">
    <source>
        <dbReference type="Proteomes" id="UP000523955"/>
    </source>
</evidence>
<accession>A0A7X0RGF5</accession>
<feature type="transmembrane region" description="Helical" evidence="8">
    <location>
        <begin position="72"/>
        <end position="101"/>
    </location>
</feature>
<evidence type="ECO:0000256" key="4">
    <source>
        <dbReference type="ARBA" id="ARBA00022519"/>
    </source>
</evidence>
<dbReference type="RefSeq" id="WP_185252926.1">
    <property type="nucleotide sequence ID" value="NZ_JACKXE010000001.1"/>
</dbReference>
<dbReference type="Proteomes" id="UP000523955">
    <property type="component" value="Unassembled WGS sequence"/>
</dbReference>
<evidence type="ECO:0000256" key="2">
    <source>
        <dbReference type="ARBA" id="ARBA00022448"/>
    </source>
</evidence>
<protein>
    <submittedName>
        <fullName evidence="9">ABC transporter permease</fullName>
    </submittedName>
</protein>
<keyword evidence="3" id="KW-1003">Cell membrane</keyword>
<sequence>MNSLDTATSSEPATTPVAHARASHLHYAEFLHRWGLLLVLILAIVFFSIRLPDTFLQWSTFHDLIAGQAPSLVLALAAVLVLVVGEFDLSLGATFGITQYIALQMMIDHGVSVVAAMLLSLVLGALVGLINVALIVGAKVNSFIATIGVQTALIGLATLVSNGNQPIFAGAPESFTSIGNNQILTIPLSVWVALVVAALLWVVLDYTSFGRTMRATGANRVAARLSGLRTTRALVVALLVASVLAAFAGLLDAARTGTSDSTSGPMYLLPAYAAAFLGATGSKSSTYSVPGTILAILLVAVGVTGLQLMGAASWVTNFFNGVVLLAAVLLSQLARKRSG</sequence>
<evidence type="ECO:0000256" key="6">
    <source>
        <dbReference type="ARBA" id="ARBA00022989"/>
    </source>
</evidence>
<feature type="transmembrane region" description="Helical" evidence="8">
    <location>
        <begin position="113"/>
        <end position="136"/>
    </location>
</feature>
<keyword evidence="2" id="KW-0813">Transport</keyword>
<keyword evidence="5 8" id="KW-0812">Transmembrane</keyword>
<gene>
    <name evidence="9" type="ORF">H5V45_10765</name>
</gene>
<name>A0A7X0RGF5_9ACTN</name>
<proteinExistence type="predicted"/>
<evidence type="ECO:0000256" key="8">
    <source>
        <dbReference type="SAM" id="Phobius"/>
    </source>
</evidence>
<comment type="subcellular location">
    <subcellularLocation>
        <location evidence="1">Cell membrane</location>
        <topology evidence="1">Multi-pass membrane protein</topology>
    </subcellularLocation>
</comment>
<feature type="transmembrane region" description="Helical" evidence="8">
    <location>
        <begin position="287"/>
        <end position="308"/>
    </location>
</feature>
<organism evidence="9 10">
    <name type="scientific">Nocardioides luti</name>
    <dbReference type="NCBI Taxonomy" id="2761101"/>
    <lineage>
        <taxon>Bacteria</taxon>
        <taxon>Bacillati</taxon>
        <taxon>Actinomycetota</taxon>
        <taxon>Actinomycetes</taxon>
        <taxon>Propionibacteriales</taxon>
        <taxon>Nocardioidaceae</taxon>
        <taxon>Nocardioides</taxon>
    </lineage>
</organism>
<feature type="transmembrane region" description="Helical" evidence="8">
    <location>
        <begin position="263"/>
        <end position="280"/>
    </location>
</feature>
<dbReference type="GO" id="GO:0022857">
    <property type="term" value="F:transmembrane transporter activity"/>
    <property type="evidence" value="ECO:0007669"/>
    <property type="project" value="InterPro"/>
</dbReference>
<dbReference type="Pfam" id="PF02653">
    <property type="entry name" value="BPD_transp_2"/>
    <property type="match status" value="1"/>
</dbReference>
<keyword evidence="4" id="KW-0997">Cell inner membrane</keyword>
<evidence type="ECO:0000256" key="3">
    <source>
        <dbReference type="ARBA" id="ARBA00022475"/>
    </source>
</evidence>
<dbReference type="PANTHER" id="PTHR32196:SF21">
    <property type="entry name" value="ABC TRANSPORTER PERMEASE PROTEIN YPHD-RELATED"/>
    <property type="match status" value="1"/>
</dbReference>
<dbReference type="EMBL" id="JACKXE010000001">
    <property type="protein sequence ID" value="MBB6627802.1"/>
    <property type="molecule type" value="Genomic_DNA"/>
</dbReference>
<evidence type="ECO:0000313" key="9">
    <source>
        <dbReference type="EMBL" id="MBB6627802.1"/>
    </source>
</evidence>
<evidence type="ECO:0000256" key="7">
    <source>
        <dbReference type="ARBA" id="ARBA00023136"/>
    </source>
</evidence>
<keyword evidence="7 8" id="KW-0472">Membrane</keyword>
<dbReference type="PANTHER" id="PTHR32196">
    <property type="entry name" value="ABC TRANSPORTER PERMEASE PROTEIN YPHD-RELATED-RELATED"/>
    <property type="match status" value="1"/>
</dbReference>
<keyword evidence="6 8" id="KW-1133">Transmembrane helix</keyword>
<dbReference type="CDD" id="cd06579">
    <property type="entry name" value="TM_PBP1_transp_AraH_like"/>
    <property type="match status" value="1"/>
</dbReference>
<keyword evidence="10" id="KW-1185">Reference proteome</keyword>
<dbReference type="AlphaFoldDB" id="A0A7X0RGF5"/>
<dbReference type="GO" id="GO:0005886">
    <property type="term" value="C:plasma membrane"/>
    <property type="evidence" value="ECO:0007669"/>
    <property type="project" value="UniProtKB-SubCell"/>
</dbReference>
<feature type="transmembrane region" description="Helical" evidence="8">
    <location>
        <begin position="31"/>
        <end position="51"/>
    </location>
</feature>